<dbReference type="SUPFAM" id="SSF109604">
    <property type="entry name" value="HD-domain/PDEase-like"/>
    <property type="match status" value="1"/>
</dbReference>
<dbReference type="Pfam" id="PF08668">
    <property type="entry name" value="HDOD"/>
    <property type="match status" value="1"/>
</dbReference>
<dbReference type="EMBL" id="FWXW01000001">
    <property type="protein sequence ID" value="SMC35848.1"/>
    <property type="molecule type" value="Genomic_DNA"/>
</dbReference>
<sequence>MSAFLARQPIFDVKLNVIGYELLYRSSEKSAAYDGSDPDMASMETIMHGLDDGIKTLTDNRLAFINFTETLLLNEAAIILPRSHLVVEILEGILPVKDVVKACRKLKKQGYMLSLDDFVFSEEYRPFLELVDIVKIDFLNRKEEEIKKDVKLLSEYGNIRLLAEKVETQEIFSVSKEMGFTLFQGYFFSKPVIMERKSIQPVQINQLQMMRCAMDPLVDYKKLAAIIKNDTVLSYRILRLVNSAYYGMKYNIKSIHHALAILGLNSIKKYVTLFAVNTMKEEKPEELMRISLIRGHFLESLAPIIRNKKAKEDLFLLGLFSLIDVMSDTPMEEIVEKTKMPEKVAQALTTGSGKYAELLSIIKNYEKGNWADAIDTASENNISPKELYKLYMEAVLWAADILRY</sequence>
<dbReference type="AlphaFoldDB" id="A0A1W1YJC7"/>
<keyword evidence="4" id="KW-1185">Reference proteome</keyword>
<dbReference type="PANTHER" id="PTHR33525:SF4">
    <property type="entry name" value="CYCLIC DI-GMP PHOSPHODIESTERASE CDGJ"/>
    <property type="match status" value="1"/>
</dbReference>
<evidence type="ECO:0000313" key="3">
    <source>
        <dbReference type="EMBL" id="SMC35848.1"/>
    </source>
</evidence>
<dbReference type="Pfam" id="PF00563">
    <property type="entry name" value="EAL"/>
    <property type="match status" value="1"/>
</dbReference>
<dbReference type="InterPro" id="IPR035919">
    <property type="entry name" value="EAL_sf"/>
</dbReference>
<dbReference type="PROSITE" id="PS51833">
    <property type="entry name" value="HDOD"/>
    <property type="match status" value="1"/>
</dbReference>
<dbReference type="Proteomes" id="UP000192790">
    <property type="component" value="Unassembled WGS sequence"/>
</dbReference>
<dbReference type="InterPro" id="IPR013976">
    <property type="entry name" value="HDOD"/>
</dbReference>
<dbReference type="InterPro" id="IPR014408">
    <property type="entry name" value="dGMP_Pdiesterase_EAL/HD-GYP"/>
</dbReference>
<gene>
    <name evidence="3" type="ORF">SAMN02745168_0435</name>
</gene>
<organism evidence="3 4">
    <name type="scientific">Papillibacter cinnamivorans DSM 12816</name>
    <dbReference type="NCBI Taxonomy" id="1122930"/>
    <lineage>
        <taxon>Bacteria</taxon>
        <taxon>Bacillati</taxon>
        <taxon>Bacillota</taxon>
        <taxon>Clostridia</taxon>
        <taxon>Eubacteriales</taxon>
        <taxon>Oscillospiraceae</taxon>
        <taxon>Papillibacter</taxon>
    </lineage>
</organism>
<evidence type="ECO:0000313" key="4">
    <source>
        <dbReference type="Proteomes" id="UP000192790"/>
    </source>
</evidence>
<dbReference type="Gene3D" id="1.10.3210.10">
    <property type="entry name" value="Hypothetical protein af1432"/>
    <property type="match status" value="1"/>
</dbReference>
<dbReference type="SMART" id="SM00052">
    <property type="entry name" value="EAL"/>
    <property type="match status" value="1"/>
</dbReference>
<dbReference type="PANTHER" id="PTHR33525">
    <property type="match status" value="1"/>
</dbReference>
<dbReference type="InterPro" id="IPR052340">
    <property type="entry name" value="RNase_Y/CdgJ"/>
</dbReference>
<name>A0A1W1YJC7_9FIRM</name>
<evidence type="ECO:0000259" key="1">
    <source>
        <dbReference type="PROSITE" id="PS50883"/>
    </source>
</evidence>
<dbReference type="SUPFAM" id="SSF141868">
    <property type="entry name" value="EAL domain-like"/>
    <property type="match status" value="1"/>
</dbReference>
<dbReference type="InterPro" id="IPR001633">
    <property type="entry name" value="EAL_dom"/>
</dbReference>
<dbReference type="STRING" id="1122930.SAMN02745168_0435"/>
<feature type="domain" description="HDOD" evidence="2">
    <location>
        <begin position="199"/>
        <end position="386"/>
    </location>
</feature>
<dbReference type="OrthoDB" id="9804751at2"/>
<reference evidence="3 4" key="1">
    <citation type="submission" date="2017-04" db="EMBL/GenBank/DDBJ databases">
        <authorList>
            <person name="Afonso C.L."/>
            <person name="Miller P.J."/>
            <person name="Scott M.A."/>
            <person name="Spackman E."/>
            <person name="Goraichik I."/>
            <person name="Dimitrov K.M."/>
            <person name="Suarez D.L."/>
            <person name="Swayne D.E."/>
        </authorList>
    </citation>
    <scope>NUCLEOTIDE SEQUENCE [LARGE SCALE GENOMIC DNA]</scope>
    <source>
        <strain evidence="3 4">DSM 12816</strain>
    </source>
</reference>
<dbReference type="Gene3D" id="3.20.20.450">
    <property type="entry name" value="EAL domain"/>
    <property type="match status" value="1"/>
</dbReference>
<evidence type="ECO:0000259" key="2">
    <source>
        <dbReference type="PROSITE" id="PS51833"/>
    </source>
</evidence>
<accession>A0A1W1YJC7</accession>
<proteinExistence type="predicted"/>
<feature type="domain" description="EAL" evidence="1">
    <location>
        <begin position="1"/>
        <end position="205"/>
    </location>
</feature>
<dbReference type="PROSITE" id="PS50883">
    <property type="entry name" value="EAL"/>
    <property type="match status" value="1"/>
</dbReference>
<dbReference type="PIRSF" id="PIRSF003180">
    <property type="entry name" value="DiGMPpdiest_YuxH"/>
    <property type="match status" value="1"/>
</dbReference>
<dbReference type="RefSeq" id="WP_084233080.1">
    <property type="nucleotide sequence ID" value="NZ_FWXW01000001.1"/>
</dbReference>
<protein>
    <submittedName>
        <fullName evidence="3">EAL and modified HD-GYP domain-containing signal transduction protein</fullName>
    </submittedName>
</protein>